<sequence>METIFRNLGWLLASRGINALLSLVYLALTTRTLGLENFGYFTLIVVLAQALAGFVSFNGWQAVVRWGVESAAARTATGFALALDLSSILVGVILSWGLAALAGYWLPLPDTLFWPTFGLCAVTIMSIRSTPTGVLRLYERYDLAAKADAVLPVTRAIGAVLATVFAPNVIGFVIAWGVAELACAAAFWKYSARYVTIGLQDISLKHLPEQHPDVWQFILGTSLSRTLAVISKQCMILLVGALGGAALAGGYRVASQLGQALVQLGEALSRAIYPEFVRTKDAAIVLSNKITLLCLMTGAIAIPVAYWGGEWAIRALAGPEFVFVHTAMVILAFAGALELLAANWESLLVARHKAITPFLLRAVPLILVISTMHFLITMWQLDGVASGILMMSALSAFGLGLAVSRQQRNEVQSTNDIIEAPKS</sequence>
<evidence type="ECO:0000256" key="1">
    <source>
        <dbReference type="ARBA" id="ARBA00004651"/>
    </source>
</evidence>
<feature type="transmembrane region" description="Helical" evidence="6">
    <location>
        <begin position="384"/>
        <end position="403"/>
    </location>
</feature>
<keyword evidence="3 6" id="KW-0812">Transmembrane</keyword>
<keyword evidence="8" id="KW-1185">Reference proteome</keyword>
<feature type="transmembrane region" description="Helical" evidence="6">
    <location>
        <begin position="290"/>
        <end position="309"/>
    </location>
</feature>
<dbReference type="AlphaFoldDB" id="A0A553WHV4"/>
<organism evidence="7 8">
    <name type="scientific">Sphingorhabdus contaminans</name>
    <dbReference type="NCBI Taxonomy" id="1343899"/>
    <lineage>
        <taxon>Bacteria</taxon>
        <taxon>Pseudomonadati</taxon>
        <taxon>Pseudomonadota</taxon>
        <taxon>Alphaproteobacteria</taxon>
        <taxon>Sphingomonadales</taxon>
        <taxon>Sphingomonadaceae</taxon>
        <taxon>Sphingorhabdus</taxon>
    </lineage>
</organism>
<comment type="subcellular location">
    <subcellularLocation>
        <location evidence="1">Cell membrane</location>
        <topology evidence="1">Multi-pass membrane protein</topology>
    </subcellularLocation>
</comment>
<evidence type="ECO:0000256" key="4">
    <source>
        <dbReference type="ARBA" id="ARBA00022989"/>
    </source>
</evidence>
<evidence type="ECO:0000313" key="7">
    <source>
        <dbReference type="EMBL" id="TSB04283.1"/>
    </source>
</evidence>
<feature type="transmembrane region" description="Helical" evidence="6">
    <location>
        <begin position="321"/>
        <end position="342"/>
    </location>
</feature>
<dbReference type="EMBL" id="VKKU01000001">
    <property type="protein sequence ID" value="TSB04283.1"/>
    <property type="molecule type" value="Genomic_DNA"/>
</dbReference>
<evidence type="ECO:0000313" key="8">
    <source>
        <dbReference type="Proteomes" id="UP000320160"/>
    </source>
</evidence>
<evidence type="ECO:0000256" key="2">
    <source>
        <dbReference type="ARBA" id="ARBA00022475"/>
    </source>
</evidence>
<comment type="caution">
    <text evidence="7">The sequence shown here is derived from an EMBL/GenBank/DDBJ whole genome shotgun (WGS) entry which is preliminary data.</text>
</comment>
<keyword evidence="2" id="KW-1003">Cell membrane</keyword>
<evidence type="ECO:0000256" key="3">
    <source>
        <dbReference type="ARBA" id="ARBA00022692"/>
    </source>
</evidence>
<dbReference type="PANTHER" id="PTHR30250">
    <property type="entry name" value="PST FAMILY PREDICTED COLANIC ACID TRANSPORTER"/>
    <property type="match status" value="1"/>
</dbReference>
<gene>
    <name evidence="7" type="ORF">FOM92_02280</name>
</gene>
<feature type="transmembrane region" description="Helical" evidence="6">
    <location>
        <begin position="81"/>
        <end position="106"/>
    </location>
</feature>
<dbReference type="Proteomes" id="UP000320160">
    <property type="component" value="Unassembled WGS sequence"/>
</dbReference>
<feature type="transmembrane region" description="Helical" evidence="6">
    <location>
        <begin position="112"/>
        <end position="131"/>
    </location>
</feature>
<dbReference type="InterPro" id="IPR002797">
    <property type="entry name" value="Polysacc_synth"/>
</dbReference>
<feature type="transmembrane region" description="Helical" evidence="6">
    <location>
        <begin position="354"/>
        <end position="378"/>
    </location>
</feature>
<feature type="transmembrane region" description="Helical" evidence="6">
    <location>
        <begin position="40"/>
        <end position="60"/>
    </location>
</feature>
<evidence type="ECO:0000256" key="6">
    <source>
        <dbReference type="SAM" id="Phobius"/>
    </source>
</evidence>
<feature type="transmembrane region" description="Helical" evidence="6">
    <location>
        <begin position="7"/>
        <end position="28"/>
    </location>
</feature>
<dbReference type="Pfam" id="PF01943">
    <property type="entry name" value="Polysacc_synt"/>
    <property type="match status" value="1"/>
</dbReference>
<name>A0A553WHV4_9SPHN</name>
<dbReference type="GO" id="GO:0005886">
    <property type="term" value="C:plasma membrane"/>
    <property type="evidence" value="ECO:0007669"/>
    <property type="project" value="UniProtKB-SubCell"/>
</dbReference>
<keyword evidence="5 6" id="KW-0472">Membrane</keyword>
<evidence type="ECO:0000256" key="5">
    <source>
        <dbReference type="ARBA" id="ARBA00023136"/>
    </source>
</evidence>
<keyword evidence="4 6" id="KW-1133">Transmembrane helix</keyword>
<dbReference type="InterPro" id="IPR050833">
    <property type="entry name" value="Poly_Biosynth_Transport"/>
</dbReference>
<dbReference type="OrthoDB" id="493991at2"/>
<protein>
    <submittedName>
        <fullName evidence="7">Oligosaccharide flippase family protein</fullName>
    </submittedName>
</protein>
<dbReference type="RefSeq" id="WP_143775155.1">
    <property type="nucleotide sequence ID" value="NZ_VKKU01000001.1"/>
</dbReference>
<proteinExistence type="predicted"/>
<dbReference type="PANTHER" id="PTHR30250:SF31">
    <property type="entry name" value="INNER MEMBRANE PROTEIN YGHQ"/>
    <property type="match status" value="1"/>
</dbReference>
<accession>A0A553WHV4</accession>
<reference evidence="7 8" key="1">
    <citation type="submission" date="2019-07" db="EMBL/GenBank/DDBJ databases">
        <authorList>
            <person name="Park M."/>
        </authorList>
    </citation>
    <scope>NUCLEOTIDE SEQUENCE [LARGE SCALE GENOMIC DNA]</scope>
    <source>
        <strain evidence="7 8">KCTC32445</strain>
    </source>
</reference>